<dbReference type="EMBL" id="CP157678">
    <property type="protein sequence ID" value="XBP73055.1"/>
    <property type="molecule type" value="Genomic_DNA"/>
</dbReference>
<accession>A0AAU7LZV2</accession>
<keyword evidence="1" id="KW-0614">Plasmid</keyword>
<sequence>MLRLYRAGIGPGWFAQADIGANWISPKYRNDTRVFSRMYNFGDRIGIGHRKKRVCRRAFQACQQANI</sequence>
<dbReference type="AlphaFoldDB" id="A0AAU7LZV2"/>
<organism evidence="1">
    <name type="scientific">Polaromonas hydrogenivorans</name>
    <dbReference type="NCBI Taxonomy" id="335476"/>
    <lineage>
        <taxon>Bacteria</taxon>
        <taxon>Pseudomonadati</taxon>
        <taxon>Pseudomonadota</taxon>
        <taxon>Betaproteobacteria</taxon>
        <taxon>Burkholderiales</taxon>
        <taxon>Comamonadaceae</taxon>
        <taxon>Polaromonas</taxon>
    </lineage>
</organism>
<geneLocation type="plasmid" evidence="1">
    <name>p3</name>
</geneLocation>
<dbReference type="RefSeq" id="WP_349282997.1">
    <property type="nucleotide sequence ID" value="NZ_CP157678.1"/>
</dbReference>
<proteinExistence type="predicted"/>
<protein>
    <submittedName>
        <fullName evidence="1">Uncharacterized protein</fullName>
    </submittedName>
</protein>
<name>A0AAU7LZV2_9BURK</name>
<evidence type="ECO:0000313" key="1">
    <source>
        <dbReference type="EMBL" id="XBP73055.1"/>
    </source>
</evidence>
<gene>
    <name evidence="1" type="ORF">ABLV49_24045</name>
</gene>
<reference evidence="1" key="1">
    <citation type="submission" date="2024-05" db="EMBL/GenBank/DDBJ databases">
        <authorList>
            <person name="Bunk B."/>
            <person name="Swiderski J."/>
            <person name="Sproer C."/>
            <person name="Thiel V."/>
        </authorList>
    </citation>
    <scope>NUCLEOTIDE SEQUENCE</scope>
    <source>
        <strain evidence="1">DSM 17735</strain>
        <plasmid evidence="1">p3</plasmid>
    </source>
</reference>